<dbReference type="KEGG" id="acel:acsn021_41810"/>
<dbReference type="AlphaFoldDB" id="A0A6S6RBL8"/>
<accession>A0A6S6RBL8</accession>
<dbReference type="Proteomes" id="UP000515561">
    <property type="component" value="Chromosome"/>
</dbReference>
<evidence type="ECO:0000313" key="1">
    <source>
        <dbReference type="EMBL" id="BCJ96612.1"/>
    </source>
</evidence>
<keyword evidence="2" id="KW-1185">Reference proteome</keyword>
<reference evidence="1 2" key="1">
    <citation type="journal article" date="2016" name="Int. J. Syst. Evol. Microbiol.">
        <title>Descriptions of Anaerotaenia torta gen. nov., sp. nov. and Anaerocolumna cellulosilytica gen. nov., sp. nov. isolated from a methanogenic reactor of cattle waste.</title>
        <authorList>
            <person name="Uek A."/>
            <person name="Ohtaki Y."/>
            <person name="Kaku N."/>
            <person name="Ueki K."/>
        </authorList>
    </citation>
    <scope>NUCLEOTIDE SEQUENCE [LARGE SCALE GENOMIC DNA]</scope>
    <source>
        <strain evidence="1 2">SN021</strain>
    </source>
</reference>
<organism evidence="1 2">
    <name type="scientific">Anaerocolumna cellulosilytica</name>
    <dbReference type="NCBI Taxonomy" id="433286"/>
    <lineage>
        <taxon>Bacteria</taxon>
        <taxon>Bacillati</taxon>
        <taxon>Bacillota</taxon>
        <taxon>Clostridia</taxon>
        <taxon>Lachnospirales</taxon>
        <taxon>Lachnospiraceae</taxon>
        <taxon>Anaerocolumna</taxon>
    </lineage>
</organism>
<dbReference type="EMBL" id="AP023367">
    <property type="protein sequence ID" value="BCJ96612.1"/>
    <property type="molecule type" value="Genomic_DNA"/>
</dbReference>
<proteinExistence type="predicted"/>
<name>A0A6S6RBL8_9FIRM</name>
<evidence type="ECO:0000313" key="2">
    <source>
        <dbReference type="Proteomes" id="UP000515561"/>
    </source>
</evidence>
<protein>
    <submittedName>
        <fullName evidence="1">Uncharacterized protein</fullName>
    </submittedName>
</protein>
<dbReference type="InterPro" id="IPR041881">
    <property type="entry name" value="PqqD_sf"/>
</dbReference>
<gene>
    <name evidence="1" type="ORF">acsn021_41810</name>
</gene>
<dbReference type="Gene3D" id="1.10.10.1150">
    <property type="entry name" value="Coenzyme PQQ synthesis protein D (PqqD)"/>
    <property type="match status" value="1"/>
</dbReference>
<sequence>MKVKQGFLLREIADSWVVVPVGQRVVEFNGLMSLSESGALLWKRLEQEVTDDKELISLLTGSYEVDEETARLDVREFISNITEKGFLKV</sequence>
<dbReference type="RefSeq" id="WP_184091913.1">
    <property type="nucleotide sequence ID" value="NZ_AP023367.1"/>
</dbReference>
<dbReference type="InterPro" id="IPR008792">
    <property type="entry name" value="PQQD"/>
</dbReference>
<dbReference type="Pfam" id="PF05402">
    <property type="entry name" value="PqqD"/>
    <property type="match status" value="1"/>
</dbReference>